<keyword evidence="3" id="KW-1185">Reference proteome</keyword>
<feature type="transmembrane region" description="Helical" evidence="1">
    <location>
        <begin position="47"/>
        <end position="66"/>
    </location>
</feature>
<proteinExistence type="predicted"/>
<dbReference type="Gene3D" id="2.30.29.30">
    <property type="entry name" value="Pleckstrin-homology domain (PH domain)/Phosphotyrosine-binding domain (PTB)"/>
    <property type="match status" value="1"/>
</dbReference>
<dbReference type="InterPro" id="IPR011993">
    <property type="entry name" value="PH-like_dom_sf"/>
</dbReference>
<comment type="caution">
    <text evidence="2">The sequence shown here is derived from an EMBL/GenBank/DDBJ whole genome shotgun (WGS) entry which is preliminary data.</text>
</comment>
<dbReference type="OrthoDB" id="837929at2"/>
<gene>
    <name evidence="2" type="ORF">AV926_03790</name>
</gene>
<keyword evidence="1" id="KW-0472">Membrane</keyword>
<dbReference type="RefSeq" id="WP_038986604.1">
    <property type="nucleotide sequence ID" value="NZ_JACAJP010000010.1"/>
</dbReference>
<evidence type="ECO:0000313" key="2">
    <source>
        <dbReference type="EMBL" id="KZE83793.1"/>
    </source>
</evidence>
<organism evidence="2 3">
    <name type="scientific">Myroides marinus</name>
    <dbReference type="NCBI Taxonomy" id="703342"/>
    <lineage>
        <taxon>Bacteria</taxon>
        <taxon>Pseudomonadati</taxon>
        <taxon>Bacteroidota</taxon>
        <taxon>Flavobacteriia</taxon>
        <taxon>Flavobacteriales</taxon>
        <taxon>Flavobacteriaceae</taxon>
        <taxon>Myroides</taxon>
    </lineage>
</organism>
<evidence type="ECO:0008006" key="4">
    <source>
        <dbReference type="Google" id="ProtNLM"/>
    </source>
</evidence>
<feature type="transmembrane region" description="Helical" evidence="1">
    <location>
        <begin position="16"/>
        <end position="35"/>
    </location>
</feature>
<keyword evidence="1" id="KW-1133">Transmembrane helix</keyword>
<evidence type="ECO:0000256" key="1">
    <source>
        <dbReference type="SAM" id="Phobius"/>
    </source>
</evidence>
<accession>A0A164AG52</accession>
<keyword evidence="1" id="KW-0812">Transmembrane</keyword>
<dbReference type="Proteomes" id="UP000076630">
    <property type="component" value="Unassembled WGS sequence"/>
</dbReference>
<name>A0A164AG52_9FLAO</name>
<reference evidence="2 3" key="1">
    <citation type="submission" date="2016-01" db="EMBL/GenBank/DDBJ databases">
        <title>Whole genome sequencing of Myroides marinus L41.</title>
        <authorList>
            <person name="Hong K.W."/>
        </authorList>
    </citation>
    <scope>NUCLEOTIDE SEQUENCE [LARGE SCALE GENOMIC DNA]</scope>
    <source>
        <strain evidence="2 3">L41</strain>
    </source>
</reference>
<dbReference type="EMBL" id="LQNU01000035">
    <property type="protein sequence ID" value="KZE83793.1"/>
    <property type="molecule type" value="Genomic_DNA"/>
</dbReference>
<dbReference type="AlphaFoldDB" id="A0A164AG52"/>
<protein>
    <recommendedName>
        <fullName evidence="4">GRAM domain-containing protein</fullName>
    </recommendedName>
</protein>
<sequence length="178" mass="20385">MKIGNDSIGISNTDKIKLLAVIFAVYVAVIMLFDWLLDGSLKTWDNYLIKGLIYSILFSVLIYVSINKLTKKVELKLEIPLVAGEELEAYGMANMFLGKEAIGGKLGITEDTLVFHSHKFNIQKSTIRIPFDEMTVLKPCRVMWFMNNGIEVQTYDSRCVFVVNDRKTWLEIIHKKMN</sequence>
<evidence type="ECO:0000313" key="3">
    <source>
        <dbReference type="Proteomes" id="UP000076630"/>
    </source>
</evidence>